<evidence type="ECO:0000256" key="5">
    <source>
        <dbReference type="ARBA" id="ARBA00022692"/>
    </source>
</evidence>
<comment type="subcellular location">
    <subcellularLocation>
        <location evidence="3">Membrane</location>
        <topology evidence="3">Single-pass type I membrane protein</topology>
    </subcellularLocation>
</comment>
<sequence length="287" mass="33797">MKKIILILSILLSVNMVNSQNTILWSISKPDSNKTSYLFGTFHQMGNSFVDNKPEIIFFLEKSNAVIFESIGDRYEEITKIMLDRPDDFSYRNYLKRDDFKFLERYTTDWDVPISKHKPAELLVRLKQEYIKRNCGTIKSKDTSEHMDEYLQSIINKEKIEIIGLETRSEQFNSINYVNNEEITWKMVKDAFSDLEKNFSNKKFKKNICATAENYMKMDIDYQFKSECTQNEDMLSNRNEKWIPIIENSLQNYNSVFIAVGLLHLKGQCGIIEQLRNSGYEVNPINF</sequence>
<evidence type="ECO:0000313" key="15">
    <source>
        <dbReference type="Proteomes" id="UP000615593"/>
    </source>
</evidence>
<evidence type="ECO:0000256" key="6">
    <source>
        <dbReference type="ARBA" id="ARBA00022723"/>
    </source>
</evidence>
<gene>
    <name evidence="14" type="ORF">GCM10008088_19000</name>
</gene>
<keyword evidence="4" id="KW-0645">Protease</keyword>
<keyword evidence="10" id="KW-0482">Metalloprotease</keyword>
<evidence type="ECO:0000256" key="8">
    <source>
        <dbReference type="ARBA" id="ARBA00022801"/>
    </source>
</evidence>
<dbReference type="Proteomes" id="UP000615593">
    <property type="component" value="Unassembled WGS sequence"/>
</dbReference>
<evidence type="ECO:0000256" key="12">
    <source>
        <dbReference type="ARBA" id="ARBA00023180"/>
    </source>
</evidence>
<keyword evidence="15" id="KW-1185">Reference proteome</keyword>
<evidence type="ECO:0000256" key="1">
    <source>
        <dbReference type="ARBA" id="ARBA00001936"/>
    </source>
</evidence>
<accession>A0ABQ3BZR6</accession>
<dbReference type="InterPro" id="IPR002816">
    <property type="entry name" value="TraB/PrgY/GumN_fam"/>
</dbReference>
<keyword evidence="12" id="KW-0325">Glycoprotein</keyword>
<keyword evidence="7 13" id="KW-0732">Signal</keyword>
<keyword evidence="8" id="KW-0378">Hydrolase</keyword>
<evidence type="ECO:0000256" key="2">
    <source>
        <dbReference type="ARBA" id="ARBA00001941"/>
    </source>
</evidence>
<dbReference type="PANTHER" id="PTHR31120:SF6">
    <property type="entry name" value="METALLOPROTEASE TIKI HOMOLOG"/>
    <property type="match status" value="1"/>
</dbReference>
<evidence type="ECO:0000256" key="11">
    <source>
        <dbReference type="ARBA" id="ARBA00023136"/>
    </source>
</evidence>
<dbReference type="CDD" id="cd14789">
    <property type="entry name" value="Tiki"/>
    <property type="match status" value="1"/>
</dbReference>
<evidence type="ECO:0000256" key="3">
    <source>
        <dbReference type="ARBA" id="ARBA00004479"/>
    </source>
</evidence>
<dbReference type="RefSeq" id="WP_084626379.1">
    <property type="nucleotide sequence ID" value="NZ_BMWY01000005.1"/>
</dbReference>
<evidence type="ECO:0000256" key="10">
    <source>
        <dbReference type="ARBA" id="ARBA00023049"/>
    </source>
</evidence>
<proteinExistence type="predicted"/>
<keyword evidence="9" id="KW-1133">Transmembrane helix</keyword>
<feature type="chain" id="PRO_5046573112" description="TraB family protein" evidence="13">
    <location>
        <begin position="20"/>
        <end position="287"/>
    </location>
</feature>
<evidence type="ECO:0008006" key="16">
    <source>
        <dbReference type="Google" id="ProtNLM"/>
    </source>
</evidence>
<comment type="caution">
    <text evidence="14">The sequence shown here is derived from an EMBL/GenBank/DDBJ whole genome shotgun (WGS) entry which is preliminary data.</text>
</comment>
<keyword evidence="5" id="KW-0812">Transmembrane</keyword>
<evidence type="ECO:0000256" key="9">
    <source>
        <dbReference type="ARBA" id="ARBA00022989"/>
    </source>
</evidence>
<feature type="signal peptide" evidence="13">
    <location>
        <begin position="1"/>
        <end position="19"/>
    </location>
</feature>
<dbReference type="GeneID" id="94369565"/>
<name>A0ABQ3BZR6_9FLAO</name>
<dbReference type="EMBL" id="BMWY01000005">
    <property type="protein sequence ID" value="GGZ57717.1"/>
    <property type="molecule type" value="Genomic_DNA"/>
</dbReference>
<evidence type="ECO:0000313" key="14">
    <source>
        <dbReference type="EMBL" id="GGZ57717.1"/>
    </source>
</evidence>
<keyword evidence="11" id="KW-0472">Membrane</keyword>
<keyword evidence="6" id="KW-0479">Metal-binding</keyword>
<dbReference type="Pfam" id="PF01963">
    <property type="entry name" value="TraB_PrgY_gumN"/>
    <property type="match status" value="1"/>
</dbReference>
<evidence type="ECO:0000256" key="4">
    <source>
        <dbReference type="ARBA" id="ARBA00022670"/>
    </source>
</evidence>
<dbReference type="PANTHER" id="PTHR31120">
    <property type="entry name" value="METALLOPROTEASE TIKI"/>
    <property type="match status" value="1"/>
</dbReference>
<organism evidence="14 15">
    <name type="scientific">Mesonia mobilis</name>
    <dbReference type="NCBI Taxonomy" id="369791"/>
    <lineage>
        <taxon>Bacteria</taxon>
        <taxon>Pseudomonadati</taxon>
        <taxon>Bacteroidota</taxon>
        <taxon>Flavobacteriia</taxon>
        <taxon>Flavobacteriales</taxon>
        <taxon>Flavobacteriaceae</taxon>
        <taxon>Mesonia</taxon>
    </lineage>
</organism>
<dbReference type="InterPro" id="IPR040230">
    <property type="entry name" value="TIKI1/2-like"/>
</dbReference>
<evidence type="ECO:0000256" key="7">
    <source>
        <dbReference type="ARBA" id="ARBA00022729"/>
    </source>
</evidence>
<protein>
    <recommendedName>
        <fullName evidence="16">TraB family protein</fullName>
    </recommendedName>
</protein>
<comment type="cofactor">
    <cofactor evidence="1">
        <name>Mn(2+)</name>
        <dbReference type="ChEBI" id="CHEBI:29035"/>
    </cofactor>
</comment>
<evidence type="ECO:0000256" key="13">
    <source>
        <dbReference type="SAM" id="SignalP"/>
    </source>
</evidence>
<reference evidence="15" key="1">
    <citation type="journal article" date="2019" name="Int. J. Syst. Evol. Microbiol.">
        <title>The Global Catalogue of Microorganisms (GCM) 10K type strain sequencing project: providing services to taxonomists for standard genome sequencing and annotation.</title>
        <authorList>
            <consortium name="The Broad Institute Genomics Platform"/>
            <consortium name="The Broad Institute Genome Sequencing Center for Infectious Disease"/>
            <person name="Wu L."/>
            <person name="Ma J."/>
        </authorList>
    </citation>
    <scope>NUCLEOTIDE SEQUENCE [LARGE SCALE GENOMIC DNA]</scope>
    <source>
        <strain evidence="15">KCTC 12708</strain>
    </source>
</reference>
<comment type="cofactor">
    <cofactor evidence="2">
        <name>Co(2+)</name>
        <dbReference type="ChEBI" id="CHEBI:48828"/>
    </cofactor>
</comment>